<reference evidence="10" key="1">
    <citation type="submission" date="2021-12" db="EMBL/GenBank/DDBJ databases">
        <authorList>
            <person name="King R."/>
        </authorList>
    </citation>
    <scope>NUCLEOTIDE SEQUENCE</scope>
</reference>
<dbReference type="Pfam" id="PF13927">
    <property type="entry name" value="Ig_3"/>
    <property type="match status" value="5"/>
</dbReference>
<keyword evidence="7" id="KW-0812">Transmembrane</keyword>
<comment type="subcellular location">
    <subcellularLocation>
        <location evidence="1">Membrane</location>
        <topology evidence="1">Single-pass type I membrane protein</topology>
    </subcellularLocation>
</comment>
<dbReference type="Gene3D" id="2.60.40.10">
    <property type="entry name" value="Immunoglobulins"/>
    <property type="match status" value="8"/>
</dbReference>
<feature type="non-terminal residue" evidence="10">
    <location>
        <position position="1"/>
    </location>
</feature>
<evidence type="ECO:0000313" key="11">
    <source>
        <dbReference type="Proteomes" id="UP001153292"/>
    </source>
</evidence>
<keyword evidence="3" id="KW-1015">Disulfide bond</keyword>
<dbReference type="InterPro" id="IPR007110">
    <property type="entry name" value="Ig-like_dom"/>
</dbReference>
<dbReference type="InterPro" id="IPR003599">
    <property type="entry name" value="Ig_sub"/>
</dbReference>
<sequence>FSGVIISRAANKGEQHDAREGEDVTLQCRFSLDPMAAEAVTYYWVRTTVTDHENVAIGNIPLEINYQIIYAPEEGRYDLIVSNVSYERDNGNFECRVKAGGSGRTLHSQIHSLVVLTLPRPPLLVPGPKAEAQEGKEITLSCSSSGGSPEPSIRWYKNNEAYPLEAAMVHGKTRAEASTATLTLMPIREDDGATFRCVVWNRAMPENSQLDATVDLSVNYFPRVSIGPENPMRVEIDGSATMECIVDAKPKVNSVRWSRNGKYISNSFQHSLHALTVEDAGTYTCSADNGLGHPGEKDMYLDVLFPPTVTVESKTYEAEEGGRVEIRCEVTANPEPTTIEWTMEGRPEFHQKGNTLLLARVNAEMAGTYNCKAVNVIPISENGEVKKVERSNNASVVVLVRHKPGRARISPDRPVAQEGTSVTLTCSAKPPGWPIPQYRWYRDIENSDTKPAQALATGNTFTIPSVHLGSEGVYHCQATNELGHGELAAATLEVHQPPRFQVKLQPHVTKRSGEHDFSVTCSALGKPRPNIKWYKDFVEIKPDTNLYEIQEDTTEGRNSVYNVNSTLRFHGSGRHNNNLLPEDRGLFSCNFENEVKKVESTMHLRIEHEPIPVKLQTKVAYDVMETAEIVCRVQAFPKPEFNWFFGSHTAPLQMSSDGHYEISTTTDNNDSYRNVLKIKVIKSQDYGDYYCNVKNMLGSIRPQIRLQPKGAPESPRALTSEKVGPSYVTLKWEAGFDGGLPSTKYFVRYRRFGRPSPNEGTCASDKSDFEWMEYDCGRSNPCNVTRLDQHISYKFKVKAVNTKGQSNYSNEITVATKVDKILPPEQVTYDPSTKTLAFSVTPTCLTLIGVAEGLGGEVGSNNWQVVDTVPLKLSGSMAMLQEAILEIPNKPIRKSTRVVSDPPLDDLSPRMRLKLCLKLNQDFCSDYTEAEIGPAYVKKEPDMLVTILTTIIVFVVLIVVAWLLHLYCRSKRNAVKKVQDNHELDSMKSAMESMKSQNLAPPPYTYASTGMENKALEHSMDIPLPIDDSKNAVYASQGGYAYRTPHSQVHPGQNNPEWTYVDNYANSNNGGSVNSQDSMWQMKMGAGGVGGMPGHQLMERQSNYEYDPIAHGGYSTMEEYAPYQRLPHAPPPADYMRTTHNPSRQDYCSDPYASVHKPKKRIDQHMESPYHEVSGLPEAYDGGPGGDVADEKPAHLSLSYDESLESGYSTPNTRSRRVIREIIV</sequence>
<name>A0ABN8EE45_CHISP</name>
<dbReference type="SUPFAM" id="SSF48726">
    <property type="entry name" value="Immunoglobulin"/>
    <property type="match status" value="7"/>
</dbReference>
<dbReference type="InterPro" id="IPR036116">
    <property type="entry name" value="FN3_sf"/>
</dbReference>
<proteinExistence type="predicted"/>
<evidence type="ECO:0000256" key="4">
    <source>
        <dbReference type="ARBA" id="ARBA00023180"/>
    </source>
</evidence>
<protein>
    <submittedName>
        <fullName evidence="10">Uncharacterized protein</fullName>
    </submittedName>
</protein>
<dbReference type="SMART" id="SM00409">
    <property type="entry name" value="IG"/>
    <property type="match status" value="7"/>
</dbReference>
<evidence type="ECO:0000256" key="7">
    <source>
        <dbReference type="SAM" id="Phobius"/>
    </source>
</evidence>
<feature type="domain" description="Ig-like" evidence="8">
    <location>
        <begin position="307"/>
        <end position="391"/>
    </location>
</feature>
<feature type="domain" description="Fibronectin type-III" evidence="9">
    <location>
        <begin position="714"/>
        <end position="819"/>
    </location>
</feature>
<dbReference type="EMBL" id="OU963900">
    <property type="protein sequence ID" value="CAH0692935.1"/>
    <property type="molecule type" value="Genomic_DNA"/>
</dbReference>
<evidence type="ECO:0000256" key="2">
    <source>
        <dbReference type="ARBA" id="ARBA00023136"/>
    </source>
</evidence>
<evidence type="ECO:0000256" key="6">
    <source>
        <dbReference type="SAM" id="MobiDB-lite"/>
    </source>
</evidence>
<dbReference type="InterPro" id="IPR013162">
    <property type="entry name" value="CD80_C2-set"/>
</dbReference>
<evidence type="ECO:0000256" key="5">
    <source>
        <dbReference type="ARBA" id="ARBA00023319"/>
    </source>
</evidence>
<feature type="domain" description="Ig-like" evidence="8">
    <location>
        <begin position="498"/>
        <end position="605"/>
    </location>
</feature>
<keyword evidence="4" id="KW-0325">Glycoprotein</keyword>
<organism evidence="10 11">
    <name type="scientific">Chilo suppressalis</name>
    <name type="common">Asiatic rice borer moth</name>
    <dbReference type="NCBI Taxonomy" id="168631"/>
    <lineage>
        <taxon>Eukaryota</taxon>
        <taxon>Metazoa</taxon>
        <taxon>Ecdysozoa</taxon>
        <taxon>Arthropoda</taxon>
        <taxon>Hexapoda</taxon>
        <taxon>Insecta</taxon>
        <taxon>Pterygota</taxon>
        <taxon>Neoptera</taxon>
        <taxon>Endopterygota</taxon>
        <taxon>Lepidoptera</taxon>
        <taxon>Glossata</taxon>
        <taxon>Ditrysia</taxon>
        <taxon>Pyraloidea</taxon>
        <taxon>Crambidae</taxon>
        <taxon>Crambinae</taxon>
        <taxon>Chilo</taxon>
    </lineage>
</organism>
<keyword evidence="11" id="KW-1185">Reference proteome</keyword>
<dbReference type="SMART" id="SM00060">
    <property type="entry name" value="FN3"/>
    <property type="match status" value="1"/>
</dbReference>
<dbReference type="PANTHER" id="PTHR11640">
    <property type="entry name" value="NEPHRIN"/>
    <property type="match status" value="1"/>
</dbReference>
<feature type="domain" description="Ig-like" evidence="8">
    <location>
        <begin position="121"/>
        <end position="217"/>
    </location>
</feature>
<dbReference type="InterPro" id="IPR036179">
    <property type="entry name" value="Ig-like_dom_sf"/>
</dbReference>
<feature type="domain" description="Ig-like" evidence="8">
    <location>
        <begin position="2"/>
        <end position="111"/>
    </location>
</feature>
<dbReference type="CDD" id="cd00063">
    <property type="entry name" value="FN3"/>
    <property type="match status" value="1"/>
</dbReference>
<evidence type="ECO:0000313" key="10">
    <source>
        <dbReference type="EMBL" id="CAH0692935.1"/>
    </source>
</evidence>
<feature type="domain" description="Ig-like" evidence="8">
    <location>
        <begin position="404"/>
        <end position="493"/>
    </location>
</feature>
<feature type="transmembrane region" description="Helical" evidence="7">
    <location>
        <begin position="943"/>
        <end position="967"/>
    </location>
</feature>
<dbReference type="InterPro" id="IPR013783">
    <property type="entry name" value="Ig-like_fold"/>
</dbReference>
<dbReference type="InterPro" id="IPR003961">
    <property type="entry name" value="FN3_dom"/>
</dbReference>
<dbReference type="PROSITE" id="PS50853">
    <property type="entry name" value="FN3"/>
    <property type="match status" value="1"/>
</dbReference>
<dbReference type="PANTHER" id="PTHR11640:SF134">
    <property type="entry name" value="ECHINOID, ISOFORM A-RELATED"/>
    <property type="match status" value="1"/>
</dbReference>
<evidence type="ECO:0000256" key="3">
    <source>
        <dbReference type="ARBA" id="ARBA00023157"/>
    </source>
</evidence>
<keyword evidence="7" id="KW-1133">Transmembrane helix</keyword>
<dbReference type="CDD" id="cd00096">
    <property type="entry name" value="Ig"/>
    <property type="match status" value="5"/>
</dbReference>
<feature type="domain" description="Ig-like" evidence="8">
    <location>
        <begin position="222"/>
        <end position="290"/>
    </location>
</feature>
<keyword evidence="2 7" id="KW-0472">Membrane</keyword>
<gene>
    <name evidence="10" type="ORF">CHILSU_LOCUS10427</name>
</gene>
<keyword evidence="5" id="KW-0393">Immunoglobulin domain</keyword>
<evidence type="ECO:0000259" key="9">
    <source>
        <dbReference type="PROSITE" id="PS50853"/>
    </source>
</evidence>
<feature type="domain" description="Ig-like" evidence="8">
    <location>
        <begin position="610"/>
        <end position="707"/>
    </location>
</feature>
<evidence type="ECO:0000259" key="8">
    <source>
        <dbReference type="PROSITE" id="PS50835"/>
    </source>
</evidence>
<dbReference type="Proteomes" id="UP001153292">
    <property type="component" value="Chromosome 7"/>
</dbReference>
<dbReference type="InterPro" id="IPR051275">
    <property type="entry name" value="Cell_adhesion_signaling"/>
</dbReference>
<dbReference type="Pfam" id="PF08205">
    <property type="entry name" value="C2-set_2"/>
    <property type="match status" value="1"/>
</dbReference>
<feature type="region of interest" description="Disordered" evidence="6">
    <location>
        <begin position="1173"/>
        <end position="1192"/>
    </location>
</feature>
<dbReference type="InterPro" id="IPR003598">
    <property type="entry name" value="Ig_sub2"/>
</dbReference>
<dbReference type="SUPFAM" id="SSF49265">
    <property type="entry name" value="Fibronectin type III"/>
    <property type="match status" value="1"/>
</dbReference>
<evidence type="ECO:0000256" key="1">
    <source>
        <dbReference type="ARBA" id="ARBA00004479"/>
    </source>
</evidence>
<dbReference type="Pfam" id="PF00041">
    <property type="entry name" value="fn3"/>
    <property type="match status" value="1"/>
</dbReference>
<dbReference type="PROSITE" id="PS50835">
    <property type="entry name" value="IG_LIKE"/>
    <property type="match status" value="7"/>
</dbReference>
<dbReference type="SMART" id="SM00408">
    <property type="entry name" value="IGc2"/>
    <property type="match status" value="7"/>
</dbReference>
<accession>A0ABN8EE45</accession>